<feature type="non-terminal residue" evidence="1">
    <location>
        <position position="1"/>
    </location>
</feature>
<comment type="caution">
    <text evidence="1">The sequence shown here is derived from an EMBL/GenBank/DDBJ whole genome shotgun (WGS) entry which is preliminary data.</text>
</comment>
<reference evidence="1 2" key="1">
    <citation type="submission" date="2014-04" db="EMBL/GenBank/DDBJ databases">
        <title>A new species of microsporidia sheds light on the evolution of extreme parasitism.</title>
        <authorList>
            <person name="Haag K.L."/>
            <person name="James T.Y."/>
            <person name="Larsson R."/>
            <person name="Schaer T.M."/>
            <person name="Refardt D."/>
            <person name="Pombert J.-F."/>
            <person name="Ebert D."/>
        </authorList>
    </citation>
    <scope>NUCLEOTIDE SEQUENCE [LARGE SCALE GENOMIC DNA]</scope>
    <source>
        <strain evidence="1 2">UGP3</strain>
        <tissue evidence="1">Spores</tissue>
    </source>
</reference>
<protein>
    <submittedName>
        <fullName evidence="1">Uncharacterized protein</fullName>
    </submittedName>
</protein>
<keyword evidence="2" id="KW-1185">Reference proteome</keyword>
<dbReference type="RefSeq" id="XP_013237244.1">
    <property type="nucleotide sequence ID" value="XM_013381790.1"/>
</dbReference>
<dbReference type="AlphaFoldDB" id="A0A098VP51"/>
<dbReference type="GeneID" id="25260306"/>
<organism evidence="1 2">
    <name type="scientific">Mitosporidium daphniae</name>
    <dbReference type="NCBI Taxonomy" id="1485682"/>
    <lineage>
        <taxon>Eukaryota</taxon>
        <taxon>Fungi</taxon>
        <taxon>Fungi incertae sedis</taxon>
        <taxon>Microsporidia</taxon>
        <taxon>Mitosporidium</taxon>
    </lineage>
</organism>
<feature type="non-terminal residue" evidence="1">
    <location>
        <position position="184"/>
    </location>
</feature>
<proteinExistence type="predicted"/>
<dbReference type="Proteomes" id="UP000029725">
    <property type="component" value="Unassembled WGS sequence"/>
</dbReference>
<gene>
    <name evidence="1" type="ORF">DI09_554p10</name>
</gene>
<dbReference type="EMBL" id="JMKJ01000500">
    <property type="protein sequence ID" value="KGG50808.1"/>
    <property type="molecule type" value="Genomic_DNA"/>
</dbReference>
<name>A0A098VP51_9MICR</name>
<evidence type="ECO:0000313" key="2">
    <source>
        <dbReference type="Proteomes" id="UP000029725"/>
    </source>
</evidence>
<accession>A0A098VP51</accession>
<sequence>KITNLFAPNSGTSSNSTVNGINNTSSIGIRFIRNLVTNLVNNGIGTTAIVSGYTTSSSGADSLINNMFTNILGTENNANGILGYSATSNANHIIWNNTFYMPNLASQRTNFGATGIMFPSNLGLIDVRNNIIHLDNAASNAGPLGTGTYAALRNATNATAGVAPTNLNAVNNIYFTPNITNSFL</sequence>
<evidence type="ECO:0000313" key="1">
    <source>
        <dbReference type="EMBL" id="KGG50808.1"/>
    </source>
</evidence>
<dbReference type="VEuPathDB" id="MicrosporidiaDB:DI09_554p10"/>
<dbReference type="HOGENOM" id="CLU_1471593_0_0_1"/>